<dbReference type="Proteomes" id="UP000185109">
    <property type="component" value="Plasmid pRsp8C3b"/>
</dbReference>
<dbReference type="PROSITE" id="PS50931">
    <property type="entry name" value="HTH_LYSR"/>
    <property type="match status" value="1"/>
</dbReference>
<keyword evidence="4" id="KW-0238">DNA-binding</keyword>
<keyword evidence="8" id="KW-0614">Plasmid</keyword>
<feature type="domain" description="HTH lysR-type" evidence="7">
    <location>
        <begin position="41"/>
        <end position="98"/>
    </location>
</feature>
<evidence type="ECO:0000313" key="8">
    <source>
        <dbReference type="EMBL" id="APO77543.1"/>
    </source>
</evidence>
<evidence type="ECO:0000313" key="9">
    <source>
        <dbReference type="Proteomes" id="UP000185109"/>
    </source>
</evidence>
<dbReference type="AlphaFoldDB" id="A0A1L5PBQ3"/>
<dbReference type="GO" id="GO:0003677">
    <property type="term" value="F:DNA binding"/>
    <property type="evidence" value="ECO:0007669"/>
    <property type="project" value="UniProtKB-KW"/>
</dbReference>
<dbReference type="InterPro" id="IPR000847">
    <property type="entry name" value="LysR_HTH_N"/>
</dbReference>
<geneLocation type="plasmid" evidence="9">
    <name>prsp8c3b</name>
</geneLocation>
<dbReference type="InterPro" id="IPR050389">
    <property type="entry name" value="LysR-type_TF"/>
</dbReference>
<protein>
    <submittedName>
        <fullName evidence="8">Transcriptional regulator protein SyrM</fullName>
    </submittedName>
</protein>
<keyword evidence="6" id="KW-0804">Transcription</keyword>
<dbReference type="InterPro" id="IPR036388">
    <property type="entry name" value="WH-like_DNA-bd_sf"/>
</dbReference>
<evidence type="ECO:0000256" key="5">
    <source>
        <dbReference type="ARBA" id="ARBA00023159"/>
    </source>
</evidence>
<dbReference type="Gene3D" id="3.40.190.10">
    <property type="entry name" value="Periplasmic binding protein-like II"/>
    <property type="match status" value="2"/>
</dbReference>
<organism evidence="8 9">
    <name type="scientific">Rhizobium etli 8C-3</name>
    <dbReference type="NCBI Taxonomy" id="538025"/>
    <lineage>
        <taxon>Bacteria</taxon>
        <taxon>Pseudomonadati</taxon>
        <taxon>Pseudomonadota</taxon>
        <taxon>Alphaproteobacteria</taxon>
        <taxon>Hyphomicrobiales</taxon>
        <taxon>Rhizobiaceae</taxon>
        <taxon>Rhizobium/Agrobacterium group</taxon>
        <taxon>Rhizobium</taxon>
    </lineage>
</organism>
<gene>
    <name evidence="8" type="primary">syrM</name>
    <name evidence="8" type="ORF">AM571_PB00258</name>
</gene>
<keyword evidence="5" id="KW-0010">Activator</keyword>
<reference evidence="8 9" key="1">
    <citation type="submission" date="2016-09" db="EMBL/GenBank/DDBJ databases">
        <title>The complete genome sequences of Rhizobium gallicum, symbiovars gallicum and phaseoli, symbionts associated to common bean (Phaseolus vulgaris).</title>
        <authorList>
            <person name="Bustos P."/>
            <person name="Santamaria R.I."/>
            <person name="Perez-Carrascal O.M."/>
            <person name="Juarez S."/>
            <person name="Lozano L."/>
            <person name="Martinez-Flores I."/>
            <person name="Martinez-Romero E."/>
            <person name="Cevallos M."/>
            <person name="Romero D."/>
            <person name="Davila G."/>
            <person name="Gonzalez V."/>
        </authorList>
    </citation>
    <scope>NUCLEOTIDE SEQUENCE [LARGE SCALE GENOMIC DNA]</scope>
    <source>
        <strain evidence="8 9">8C-3</strain>
        <plasmid evidence="9">Plasmid prsp8c3b</plasmid>
    </source>
</reference>
<keyword evidence="3" id="KW-0805">Transcription regulation</keyword>
<dbReference type="Pfam" id="PF00126">
    <property type="entry name" value="HTH_1"/>
    <property type="match status" value="1"/>
</dbReference>
<dbReference type="InterPro" id="IPR005119">
    <property type="entry name" value="LysR_subst-bd"/>
</dbReference>
<evidence type="ECO:0000259" key="7">
    <source>
        <dbReference type="PROSITE" id="PS50931"/>
    </source>
</evidence>
<dbReference type="Pfam" id="PF03466">
    <property type="entry name" value="LysR_substrate"/>
    <property type="match status" value="1"/>
</dbReference>
<dbReference type="SUPFAM" id="SSF53850">
    <property type="entry name" value="Periplasmic binding protein-like II"/>
    <property type="match status" value="1"/>
</dbReference>
<dbReference type="PANTHER" id="PTHR30118:SF15">
    <property type="entry name" value="TRANSCRIPTIONAL REGULATORY PROTEIN"/>
    <property type="match status" value="1"/>
</dbReference>
<sequence>MNFMKRNVEKEVTDQLAYRRKMLQDWRGERLTGHQINLASIDLNLLVALEALLEYRNVTHAGQHIGRSQPAMSRALGRLRGLFNDDLLVRSSTGLIPTPQGEHLAQRLPSALRTIREMVTSRSVISKEWGRGATLAIPDHQALAVLPRLLPWLRERAPHLDTLACLPFDRAVRGLEQGDIDLAVGHIDVQLPGYFRRSLYTDRFACLLRHGHPALAQEWTIDNFATLRHAAISTDSPDHFGPIYDHLPNLRADRSPILFSSVLTAAVVASATDLVLLVPRRVATQVSAMLPLRVVDPPLEPAPYKVMLIWHERCHHDPQHKWLRKEVAAALETGAD</sequence>
<dbReference type="PANTHER" id="PTHR30118">
    <property type="entry name" value="HTH-TYPE TRANSCRIPTIONAL REGULATOR LEUO-RELATED"/>
    <property type="match status" value="1"/>
</dbReference>
<accession>A0A1L5PBQ3</accession>
<keyword evidence="2" id="KW-0536">Nodulation</keyword>
<dbReference type="InterPro" id="IPR036390">
    <property type="entry name" value="WH_DNA-bd_sf"/>
</dbReference>
<comment type="similarity">
    <text evidence="1">Belongs to the LysR transcriptional regulatory family.</text>
</comment>
<dbReference type="SMR" id="A0A1L5PBQ3"/>
<proteinExistence type="inferred from homology"/>
<dbReference type="EMBL" id="CP017243">
    <property type="protein sequence ID" value="APO77543.1"/>
    <property type="molecule type" value="Genomic_DNA"/>
</dbReference>
<name>A0A1L5PBQ3_RHIET</name>
<evidence type="ECO:0000256" key="1">
    <source>
        <dbReference type="ARBA" id="ARBA00009437"/>
    </source>
</evidence>
<evidence type="ECO:0000256" key="2">
    <source>
        <dbReference type="ARBA" id="ARBA00022458"/>
    </source>
</evidence>
<dbReference type="CDD" id="cd08467">
    <property type="entry name" value="PBP2_SyrM"/>
    <property type="match status" value="1"/>
</dbReference>
<evidence type="ECO:0000256" key="4">
    <source>
        <dbReference type="ARBA" id="ARBA00023125"/>
    </source>
</evidence>
<dbReference type="Gene3D" id="1.10.10.10">
    <property type="entry name" value="Winged helix-like DNA-binding domain superfamily/Winged helix DNA-binding domain"/>
    <property type="match status" value="1"/>
</dbReference>
<evidence type="ECO:0000256" key="3">
    <source>
        <dbReference type="ARBA" id="ARBA00023015"/>
    </source>
</evidence>
<dbReference type="InterPro" id="IPR037417">
    <property type="entry name" value="SyrM_PBP2"/>
</dbReference>
<evidence type="ECO:0000256" key="6">
    <source>
        <dbReference type="ARBA" id="ARBA00023163"/>
    </source>
</evidence>
<dbReference type="RefSeq" id="WP_018247171.1">
    <property type="nucleotide sequence ID" value="NZ_CP017243.1"/>
</dbReference>
<dbReference type="GO" id="GO:0003700">
    <property type="term" value="F:DNA-binding transcription factor activity"/>
    <property type="evidence" value="ECO:0007669"/>
    <property type="project" value="InterPro"/>
</dbReference>
<dbReference type="SUPFAM" id="SSF46785">
    <property type="entry name" value="Winged helix' DNA-binding domain"/>
    <property type="match status" value="1"/>
</dbReference>